<sequence>MAIPSSSSHTKIFAKHRAPFFTGTDYPYWKTRMTWFLQSTDLDVGDVIEDGPTFPTKLVDGVLVPKPKQEWNELDRRNFQLNAKAVFTLQCAMDRNEYNRIFQCKSAKEIWRLLEITHEGTNQVKESKINLLVHNYELFSMKENETIVEMITRFTDIVNGLEALGKTHKESEKVMKILRSLPSKWHTKVTAIQEAKDLTKLPMEELIGSLMTYEINLTKKLQEGEDKKKKSIALKATTKEEEDVEEEKPSEEDDDLALITRKLNKYMMNERFKGRKFTSRRDPSKKESSSHGDKEKWEDKRDLAMMVTWSDSEESSEEEKEKEVANMCFMAIDDLDEFAFLTKRNGGYITFRDNAKGRIIGQGNIDRRQQEEVREDPKKEESPLALPPPHQVQGESSQDLPKDWKFVINHPQDQIIEFSKCMHSEFEMSMMGELNFFLRLQIKQLKEGTFINQAKYIRDLLKRFNMEEAKTMKTLMSSSIKLDKDEKGKSIDSTMYRGMIESHLSVVKRILRYLKGTMNIGLLYPKGDNFELIGYSDADFAGCKVERKSTSDTCHFLGHSLVSWHSKKQNSVALSTAEAEYIAAAALKGFLTPLQPFERRELAASKAQGKRPTEPSQPDQSETRRKARKVVPERSINFSQFQYFGFEGIFGQMRWLLVVTISEPIFLILIRAIYSRVTYGLEGPITSTVRGVEITLGSESIFRILNIPSVGLRVYESKVWPTVPGFEPKEAIQRMCGLVDAQGMGKPSAHSLTMISRILHHMVCSILLPRGGHRDEVSYLEAFIVDSIMIGRRIHVGYLMMMHMISCYESKTLVLPYGRFLTRVFKDAGVDLSRETNFEAPTTYDTCDEQSLGRMKFEKAPDGSWIRRAEQPSAQDWGDFEQSGPECDIPPPLQMEGVQFEASFPESMISEPAYTAGPSEPFFTEPSHAEIPFQAPHAPDHAPWMDLSAQINSLGTRMEELAVVNDTRFHSMEDCIDQYHTSFTSQFEHLDQRLGHIEERMDQQHEEMMAYLHSVFPPPPP</sequence>
<feature type="region of interest" description="Disordered" evidence="1">
    <location>
        <begin position="361"/>
        <end position="398"/>
    </location>
</feature>
<evidence type="ECO:0000313" key="4">
    <source>
        <dbReference type="Proteomes" id="UP000288805"/>
    </source>
</evidence>
<dbReference type="PANTHER" id="PTHR34676">
    <property type="entry name" value="DUF4219 DOMAIN-CONTAINING PROTEIN-RELATED"/>
    <property type="match status" value="1"/>
</dbReference>
<evidence type="ECO:0000313" key="3">
    <source>
        <dbReference type="EMBL" id="RVW47836.1"/>
    </source>
</evidence>
<feature type="compositionally biased region" description="Basic and acidic residues" evidence="1">
    <location>
        <begin position="365"/>
        <end position="382"/>
    </location>
</feature>
<feature type="compositionally biased region" description="Acidic residues" evidence="1">
    <location>
        <begin position="240"/>
        <end position="256"/>
    </location>
</feature>
<dbReference type="InterPro" id="IPR046796">
    <property type="entry name" value="Transposase_32_dom"/>
</dbReference>
<name>A0A438EJD1_VITVI</name>
<feature type="region of interest" description="Disordered" evidence="1">
    <location>
        <begin position="602"/>
        <end position="628"/>
    </location>
</feature>
<dbReference type="Pfam" id="PF20167">
    <property type="entry name" value="Transposase_32"/>
    <property type="match status" value="1"/>
</dbReference>
<dbReference type="PANTHER" id="PTHR34676:SF8">
    <property type="entry name" value="TRANSMEMBRANE PROTEIN"/>
    <property type="match status" value="1"/>
</dbReference>
<organism evidence="3 4">
    <name type="scientific">Vitis vinifera</name>
    <name type="common">Grape</name>
    <dbReference type="NCBI Taxonomy" id="29760"/>
    <lineage>
        <taxon>Eukaryota</taxon>
        <taxon>Viridiplantae</taxon>
        <taxon>Streptophyta</taxon>
        <taxon>Embryophyta</taxon>
        <taxon>Tracheophyta</taxon>
        <taxon>Spermatophyta</taxon>
        <taxon>Magnoliopsida</taxon>
        <taxon>eudicotyledons</taxon>
        <taxon>Gunneridae</taxon>
        <taxon>Pentapetalae</taxon>
        <taxon>rosids</taxon>
        <taxon>Vitales</taxon>
        <taxon>Vitaceae</taxon>
        <taxon>Viteae</taxon>
        <taxon>Vitis</taxon>
    </lineage>
</organism>
<proteinExistence type="predicted"/>
<feature type="domain" description="Putative plant transposon protein" evidence="2">
    <location>
        <begin position="654"/>
        <end position="831"/>
    </location>
</feature>
<dbReference type="EMBL" id="QGNW01001266">
    <property type="protein sequence ID" value="RVW47836.1"/>
    <property type="molecule type" value="Genomic_DNA"/>
</dbReference>
<protein>
    <submittedName>
        <fullName evidence="3">Retrovirus-related Pol polyprotein from transposon RE1</fullName>
    </submittedName>
</protein>
<feature type="region of interest" description="Disordered" evidence="1">
    <location>
        <begin position="274"/>
        <end position="299"/>
    </location>
</feature>
<gene>
    <name evidence="3" type="primary">RE1_2380</name>
    <name evidence="3" type="ORF">CK203_092937</name>
</gene>
<evidence type="ECO:0000259" key="2">
    <source>
        <dbReference type="Pfam" id="PF20167"/>
    </source>
</evidence>
<dbReference type="CDD" id="cd09272">
    <property type="entry name" value="RNase_HI_RT_Ty1"/>
    <property type="match status" value="1"/>
</dbReference>
<comment type="caution">
    <text evidence="3">The sequence shown here is derived from an EMBL/GenBank/DDBJ whole genome shotgun (WGS) entry which is preliminary data.</text>
</comment>
<feature type="compositionally biased region" description="Basic and acidic residues" evidence="1">
    <location>
        <begin position="279"/>
        <end position="299"/>
    </location>
</feature>
<accession>A0A438EJD1</accession>
<dbReference type="Proteomes" id="UP000288805">
    <property type="component" value="Unassembled WGS sequence"/>
</dbReference>
<dbReference type="AlphaFoldDB" id="A0A438EJD1"/>
<feature type="region of interest" description="Disordered" evidence="1">
    <location>
        <begin position="236"/>
        <end position="256"/>
    </location>
</feature>
<dbReference type="Pfam" id="PF14223">
    <property type="entry name" value="Retrotran_gag_2"/>
    <property type="match status" value="1"/>
</dbReference>
<evidence type="ECO:0000256" key="1">
    <source>
        <dbReference type="SAM" id="MobiDB-lite"/>
    </source>
</evidence>
<reference evidence="3 4" key="1">
    <citation type="journal article" date="2018" name="PLoS Genet.">
        <title>Population sequencing reveals clonal diversity and ancestral inbreeding in the grapevine cultivar Chardonnay.</title>
        <authorList>
            <person name="Roach M.J."/>
            <person name="Johnson D.L."/>
            <person name="Bohlmann J."/>
            <person name="van Vuuren H.J."/>
            <person name="Jones S.J."/>
            <person name="Pretorius I.S."/>
            <person name="Schmidt S.A."/>
            <person name="Borneman A.R."/>
        </authorList>
    </citation>
    <scope>NUCLEOTIDE SEQUENCE [LARGE SCALE GENOMIC DNA]</scope>
    <source>
        <strain evidence="4">cv. Chardonnay</strain>
        <tissue evidence="3">Leaf</tissue>
    </source>
</reference>